<organism evidence="2 3">
    <name type="scientific">Candidatus Sungbacteria bacterium RIFCSPLOWO2_01_FULL_59_16</name>
    <dbReference type="NCBI Taxonomy" id="1802280"/>
    <lineage>
        <taxon>Bacteria</taxon>
        <taxon>Candidatus Sungiibacteriota</taxon>
    </lineage>
</organism>
<comment type="caution">
    <text evidence="2">The sequence shown here is derived from an EMBL/GenBank/DDBJ whole genome shotgun (WGS) entry which is preliminary data.</text>
</comment>
<feature type="transmembrane region" description="Helical" evidence="1">
    <location>
        <begin position="88"/>
        <end position="107"/>
    </location>
</feature>
<feature type="transmembrane region" description="Helical" evidence="1">
    <location>
        <begin position="7"/>
        <end position="28"/>
    </location>
</feature>
<evidence type="ECO:0000256" key="1">
    <source>
        <dbReference type="SAM" id="Phobius"/>
    </source>
</evidence>
<keyword evidence="1" id="KW-0812">Transmembrane</keyword>
<dbReference type="EMBL" id="MHQS01000002">
    <property type="protein sequence ID" value="OHA09481.1"/>
    <property type="molecule type" value="Genomic_DNA"/>
</dbReference>
<dbReference type="STRING" id="1802280.A3B37_02145"/>
<sequence>MDIGAKFFLIFAGTIAATRALLFIRPIPSPVIRGFRIHHYMYGLAGLFISLPAGLLPLYAISIGLFADELTFVLMGGQLHKEDYQTKTSLAGTACVIALAFLLKNYLAAPFSG</sequence>
<evidence type="ECO:0000313" key="3">
    <source>
        <dbReference type="Proteomes" id="UP000176705"/>
    </source>
</evidence>
<proteinExistence type="predicted"/>
<feature type="transmembrane region" description="Helical" evidence="1">
    <location>
        <begin position="40"/>
        <end position="67"/>
    </location>
</feature>
<name>A0A1G2LF71_9BACT</name>
<dbReference type="AlphaFoldDB" id="A0A1G2LF71"/>
<reference evidence="2 3" key="1">
    <citation type="journal article" date="2016" name="Nat. Commun.">
        <title>Thousands of microbial genomes shed light on interconnected biogeochemical processes in an aquifer system.</title>
        <authorList>
            <person name="Anantharaman K."/>
            <person name="Brown C.T."/>
            <person name="Hug L.A."/>
            <person name="Sharon I."/>
            <person name="Castelle C.J."/>
            <person name="Probst A.J."/>
            <person name="Thomas B.C."/>
            <person name="Singh A."/>
            <person name="Wilkins M.J."/>
            <person name="Karaoz U."/>
            <person name="Brodie E.L."/>
            <person name="Williams K.H."/>
            <person name="Hubbard S.S."/>
            <person name="Banfield J.F."/>
        </authorList>
    </citation>
    <scope>NUCLEOTIDE SEQUENCE [LARGE SCALE GENOMIC DNA]</scope>
</reference>
<evidence type="ECO:0000313" key="2">
    <source>
        <dbReference type="EMBL" id="OHA09481.1"/>
    </source>
</evidence>
<gene>
    <name evidence="2" type="ORF">A3B37_02145</name>
</gene>
<protein>
    <submittedName>
        <fullName evidence="2">Uncharacterized protein</fullName>
    </submittedName>
</protein>
<accession>A0A1G2LF71</accession>
<dbReference type="Proteomes" id="UP000176705">
    <property type="component" value="Unassembled WGS sequence"/>
</dbReference>
<keyword evidence="1" id="KW-1133">Transmembrane helix</keyword>
<keyword evidence="1" id="KW-0472">Membrane</keyword>